<accession>Q6D005</accession>
<keyword evidence="3 9" id="KW-0808">Transferase</keyword>
<evidence type="ECO:0000256" key="9">
    <source>
        <dbReference type="HAMAP-Rule" id="MF_01852"/>
    </source>
</evidence>
<evidence type="ECO:0000256" key="6">
    <source>
        <dbReference type="ARBA" id="ARBA00022741"/>
    </source>
</evidence>
<dbReference type="Proteomes" id="UP000007966">
    <property type="component" value="Chromosome"/>
</dbReference>
<organism evidence="11 12">
    <name type="scientific">Pectobacterium atrosepticum (strain SCRI 1043 / ATCC BAA-672)</name>
    <name type="common">Erwinia carotovora subsp. atroseptica</name>
    <dbReference type="NCBI Taxonomy" id="218491"/>
    <lineage>
        <taxon>Bacteria</taxon>
        <taxon>Pseudomonadati</taxon>
        <taxon>Pseudomonadota</taxon>
        <taxon>Gammaproteobacteria</taxon>
        <taxon>Enterobacterales</taxon>
        <taxon>Pectobacteriaceae</taxon>
        <taxon>Pectobacterium</taxon>
    </lineage>
</organism>
<dbReference type="PANTHER" id="PTHR17490">
    <property type="entry name" value="SUA5"/>
    <property type="match status" value="1"/>
</dbReference>
<dbReference type="Pfam" id="PF01300">
    <property type="entry name" value="Sua5_yciO_yrdC"/>
    <property type="match status" value="1"/>
</dbReference>
<dbReference type="HAMAP" id="MF_01852">
    <property type="entry name" value="TsaC"/>
    <property type="match status" value="1"/>
</dbReference>
<comment type="similarity">
    <text evidence="9">Belongs to the SUA5 family. TsaC subfamily.</text>
</comment>
<dbReference type="GO" id="GO:0003725">
    <property type="term" value="F:double-stranded RNA binding"/>
    <property type="evidence" value="ECO:0007669"/>
    <property type="project" value="InterPro"/>
</dbReference>
<keyword evidence="6 9" id="KW-0547">Nucleotide-binding</keyword>
<dbReference type="InterPro" id="IPR023535">
    <property type="entry name" value="TC-AMP_synthase"/>
</dbReference>
<evidence type="ECO:0000259" key="10">
    <source>
        <dbReference type="PROSITE" id="PS51163"/>
    </source>
</evidence>
<name>Q6D005_PECAS</name>
<dbReference type="EC" id="2.7.7.87" evidence="9"/>
<keyword evidence="7 9" id="KW-0067">ATP-binding</keyword>
<evidence type="ECO:0000256" key="5">
    <source>
        <dbReference type="ARBA" id="ARBA00022695"/>
    </source>
</evidence>
<dbReference type="GO" id="GO:0005737">
    <property type="term" value="C:cytoplasm"/>
    <property type="evidence" value="ECO:0007669"/>
    <property type="project" value="UniProtKB-SubCell"/>
</dbReference>
<dbReference type="SUPFAM" id="SSF57783">
    <property type="entry name" value="Zinc beta-ribbon"/>
    <property type="match status" value="2"/>
</dbReference>
<dbReference type="GO" id="GO:0005524">
    <property type="term" value="F:ATP binding"/>
    <property type="evidence" value="ECO:0007669"/>
    <property type="project" value="UniProtKB-UniRule"/>
</dbReference>
<dbReference type="OrthoDB" id="6412825at2"/>
<dbReference type="FunFam" id="3.90.870.10:FF:000004">
    <property type="entry name" value="Threonylcarbamoyl-AMP synthase"/>
    <property type="match status" value="1"/>
</dbReference>
<dbReference type="InterPro" id="IPR013498">
    <property type="entry name" value="Topo_IA_Znf"/>
</dbReference>
<dbReference type="GO" id="GO:0006450">
    <property type="term" value="P:regulation of translational fidelity"/>
    <property type="evidence" value="ECO:0007669"/>
    <property type="project" value="TreeGrafter"/>
</dbReference>
<dbReference type="GO" id="GO:0061710">
    <property type="term" value="F:L-threonylcarbamoyladenylate synthase"/>
    <property type="evidence" value="ECO:0007669"/>
    <property type="project" value="UniProtKB-EC"/>
</dbReference>
<proteinExistence type="inferred from homology"/>
<feature type="domain" description="YrdC-like" evidence="10">
    <location>
        <begin position="189"/>
        <end position="372"/>
    </location>
</feature>
<dbReference type="GO" id="GO:0000049">
    <property type="term" value="F:tRNA binding"/>
    <property type="evidence" value="ECO:0007669"/>
    <property type="project" value="TreeGrafter"/>
</dbReference>
<dbReference type="GO" id="GO:0006265">
    <property type="term" value="P:DNA topological change"/>
    <property type="evidence" value="ECO:0007669"/>
    <property type="project" value="InterPro"/>
</dbReference>
<evidence type="ECO:0000256" key="8">
    <source>
        <dbReference type="ARBA" id="ARBA00048366"/>
    </source>
</evidence>
<dbReference type="PROSITE" id="PS51163">
    <property type="entry name" value="YRDC"/>
    <property type="match status" value="1"/>
</dbReference>
<dbReference type="NCBIfam" id="NF007919">
    <property type="entry name" value="PRK10634.1"/>
    <property type="match status" value="1"/>
</dbReference>
<dbReference type="Gene3D" id="3.30.65.10">
    <property type="entry name" value="Bacterial Topoisomerase I, domain 1"/>
    <property type="match status" value="3"/>
</dbReference>
<comment type="catalytic activity">
    <reaction evidence="8 9">
        <text>L-threonine + hydrogencarbonate + ATP = L-threonylcarbamoyladenylate + diphosphate + H2O</text>
        <dbReference type="Rhea" id="RHEA:36407"/>
        <dbReference type="ChEBI" id="CHEBI:15377"/>
        <dbReference type="ChEBI" id="CHEBI:17544"/>
        <dbReference type="ChEBI" id="CHEBI:30616"/>
        <dbReference type="ChEBI" id="CHEBI:33019"/>
        <dbReference type="ChEBI" id="CHEBI:57926"/>
        <dbReference type="ChEBI" id="CHEBI:73682"/>
        <dbReference type="EC" id="2.7.7.87"/>
    </reaction>
</comment>
<evidence type="ECO:0000313" key="12">
    <source>
        <dbReference type="Proteomes" id="UP000007966"/>
    </source>
</evidence>
<dbReference type="eggNOG" id="COG0009">
    <property type="taxonomic scope" value="Bacteria"/>
</dbReference>
<dbReference type="GO" id="GO:0003677">
    <property type="term" value="F:DNA binding"/>
    <property type="evidence" value="ECO:0007669"/>
    <property type="project" value="InterPro"/>
</dbReference>
<keyword evidence="12" id="KW-1185">Reference proteome</keyword>
<comment type="subcellular location">
    <subcellularLocation>
        <location evidence="1 9">Cytoplasm</location>
    </subcellularLocation>
</comment>
<dbReference type="InterPro" id="IPR006070">
    <property type="entry name" value="Sua5-like_dom"/>
</dbReference>
<reference evidence="11" key="1">
    <citation type="submission" date="2004-02" db="EMBL/GenBank/DDBJ databases">
        <title>The genome sequence of the enterobacterial phytopathogen Erwinia carotovora subsp. atroseptica SCRI1043 and functional genomic identification of novel virulence factors.</title>
        <authorList>
            <person name="Bell K.S."/>
            <person name="Sebaihia M."/>
            <person name="Pritchard L."/>
            <person name="Holden M."/>
            <person name="Hyman L.J."/>
            <person name="Holeva M.C."/>
            <person name="Thomson N.R."/>
            <person name="Bentley S.D."/>
            <person name="Churcher C."/>
            <person name="Mungall K."/>
            <person name="Atkin R."/>
            <person name="Bason N."/>
            <person name="Brooks K."/>
            <person name="Chillingworth T."/>
            <person name="Clark K."/>
            <person name="Doggett J."/>
            <person name="Fraser A."/>
            <person name="Hance Z."/>
            <person name="Hauser H."/>
            <person name="Jagels K."/>
            <person name="Moule S."/>
            <person name="Norbertczak H."/>
            <person name="Ormond D."/>
            <person name="Price C."/>
            <person name="Quail M.A."/>
            <person name="Sanders M."/>
            <person name="Walker D."/>
            <person name="Whitehead S."/>
            <person name="Salmond G.P.C."/>
            <person name="Birch P.R.J."/>
            <person name="Barrell B.G."/>
            <person name="Parkhill J."/>
            <person name="Toth I.K."/>
        </authorList>
    </citation>
    <scope>NUCLEOTIDE SEQUENCE</scope>
    <source>
        <strain evidence="11">SCRI1043</strain>
    </source>
</reference>
<evidence type="ECO:0000313" key="11">
    <source>
        <dbReference type="EMBL" id="CAG76893.1"/>
    </source>
</evidence>
<dbReference type="STRING" id="218491.ECA3996"/>
<evidence type="ECO:0000256" key="7">
    <source>
        <dbReference type="ARBA" id="ARBA00022840"/>
    </source>
</evidence>
<gene>
    <name evidence="9" type="primary">tsaC</name>
    <name evidence="11" type="ordered locus">ECA3996</name>
</gene>
<dbReference type="HOGENOM" id="CLU_743633_0_0_6"/>
<dbReference type="AlphaFoldDB" id="Q6D005"/>
<dbReference type="InterPro" id="IPR017945">
    <property type="entry name" value="DHBP_synth_RibB-like_a/b_dom"/>
</dbReference>
<sequence>MVKPALFAEKKLEICPDCGSELVIRSGRHGPFLGCSAYPECEFIRPLKAQADGHIVKVLDGQQCPLCQSTLVLRQGRYGMFIGCGNYPECHHTETIDRPDETAIRCPQCNEGTLLQRKSRYGKVFHSCDRYPYCQFTLNHKPIAGECPSCHYALLFEKNTAQGTKLFCASKLCGKPIAAEVDKNDDVSDELMIPVLRELHNEQVIAYPTEAVFGLGCDPDSEVAVNRLLALKQRPWQKGLILIAANFSQLVPYINDSALSDEQKAMMFSTWPGPVTWVLPAKPTTPQWLTGQFSSLAVRVSDHPLVKELCQHYGKPLVSTSANLSGQPPCRTAQEVSLQFGGDFPVLVGDVGGRMNPSEIRDVLTGELIRQG</sequence>
<dbReference type="EMBL" id="BX950851">
    <property type="protein sequence ID" value="CAG76893.1"/>
    <property type="molecule type" value="Genomic_DNA"/>
</dbReference>
<keyword evidence="5 9" id="KW-0548">Nucleotidyltransferase</keyword>
<evidence type="ECO:0000256" key="4">
    <source>
        <dbReference type="ARBA" id="ARBA00022694"/>
    </source>
</evidence>
<dbReference type="Pfam" id="PF01396">
    <property type="entry name" value="Zn_ribbon_Top1"/>
    <property type="match status" value="4"/>
</dbReference>
<dbReference type="SUPFAM" id="SSF55821">
    <property type="entry name" value="YrdC/RibB"/>
    <property type="match status" value="1"/>
</dbReference>
<dbReference type="PANTHER" id="PTHR17490:SF18">
    <property type="entry name" value="THREONYLCARBAMOYL-AMP SYNTHASE"/>
    <property type="match status" value="1"/>
</dbReference>
<dbReference type="Gene3D" id="3.90.870.10">
    <property type="entry name" value="DHBP synthase"/>
    <property type="match status" value="1"/>
</dbReference>
<evidence type="ECO:0000256" key="1">
    <source>
        <dbReference type="ARBA" id="ARBA00004496"/>
    </source>
</evidence>
<dbReference type="KEGG" id="eca:ECA3996"/>
<dbReference type="InterPro" id="IPR050156">
    <property type="entry name" value="TC-AMP_synthase_SUA5"/>
</dbReference>
<dbReference type="GO" id="GO:0002949">
    <property type="term" value="P:tRNA threonylcarbamoyladenosine modification"/>
    <property type="evidence" value="ECO:0007669"/>
    <property type="project" value="UniProtKB-UniRule"/>
</dbReference>
<dbReference type="eggNOG" id="COG0551">
    <property type="taxonomic scope" value="Bacteria"/>
</dbReference>
<evidence type="ECO:0000256" key="2">
    <source>
        <dbReference type="ARBA" id="ARBA00022490"/>
    </source>
</evidence>
<keyword evidence="2 9" id="KW-0963">Cytoplasm</keyword>
<dbReference type="GO" id="GO:0005694">
    <property type="term" value="C:chromosome"/>
    <property type="evidence" value="ECO:0007669"/>
    <property type="project" value="InterPro"/>
</dbReference>
<evidence type="ECO:0000256" key="3">
    <source>
        <dbReference type="ARBA" id="ARBA00022679"/>
    </source>
</evidence>
<comment type="function">
    <text evidence="9">Required for the formation of a threonylcarbamoyl group on adenosine at position 37 (t(6)A37) in tRNAs that read codons beginning with adenine. Catalyzes the conversion of L-threonine, HCO(3)(-)/CO(2) and ATP to give threonylcarbamoyl-AMP (TC-AMP) as the acyladenylate intermediate, with the release of diphosphate.</text>
</comment>
<keyword evidence="4 9" id="KW-0819">tRNA processing</keyword>
<dbReference type="GO" id="GO:0003916">
    <property type="term" value="F:DNA topoisomerase activity"/>
    <property type="evidence" value="ECO:0007669"/>
    <property type="project" value="InterPro"/>
</dbReference>
<protein>
    <recommendedName>
        <fullName evidence="9">Threonylcarbamoyl-AMP synthase</fullName>
        <shortName evidence="9">TC-AMP synthase</shortName>
        <ecNumber evidence="9">2.7.7.87</ecNumber>
    </recommendedName>
    <alternativeName>
        <fullName evidence="9">L-threonylcarbamoyladenylate synthase</fullName>
    </alternativeName>
    <alternativeName>
        <fullName evidence="9">t(6)A37 threonylcarbamoyladenosine biosynthesis protein TsaC</fullName>
    </alternativeName>
    <alternativeName>
        <fullName evidence="9">tRNA threonylcarbamoyladenosine biosynthesis protein TsaC</fullName>
    </alternativeName>
</protein>